<proteinExistence type="predicted"/>
<feature type="compositionally biased region" description="Basic residues" evidence="1">
    <location>
        <begin position="88"/>
        <end position="111"/>
    </location>
</feature>
<name>A0A914HZK5_GLORO</name>
<protein>
    <submittedName>
        <fullName evidence="3">Uncharacterized protein</fullName>
    </submittedName>
</protein>
<feature type="region of interest" description="Disordered" evidence="1">
    <location>
        <begin position="1"/>
        <end position="74"/>
    </location>
</feature>
<keyword evidence="2" id="KW-1185">Reference proteome</keyword>
<organism evidence="2 3">
    <name type="scientific">Globodera rostochiensis</name>
    <name type="common">Golden nematode worm</name>
    <name type="synonym">Heterodera rostochiensis</name>
    <dbReference type="NCBI Taxonomy" id="31243"/>
    <lineage>
        <taxon>Eukaryota</taxon>
        <taxon>Metazoa</taxon>
        <taxon>Ecdysozoa</taxon>
        <taxon>Nematoda</taxon>
        <taxon>Chromadorea</taxon>
        <taxon>Rhabditida</taxon>
        <taxon>Tylenchina</taxon>
        <taxon>Tylenchomorpha</taxon>
        <taxon>Tylenchoidea</taxon>
        <taxon>Heteroderidae</taxon>
        <taxon>Heteroderinae</taxon>
        <taxon>Globodera</taxon>
    </lineage>
</organism>
<dbReference type="AlphaFoldDB" id="A0A914HZK5"/>
<evidence type="ECO:0000313" key="2">
    <source>
        <dbReference type="Proteomes" id="UP000887572"/>
    </source>
</evidence>
<evidence type="ECO:0000313" key="3">
    <source>
        <dbReference type="WBParaSite" id="Gr19_v10_g5486.t1"/>
    </source>
</evidence>
<evidence type="ECO:0000256" key="1">
    <source>
        <dbReference type="SAM" id="MobiDB-lite"/>
    </source>
</evidence>
<reference evidence="3" key="1">
    <citation type="submission" date="2022-11" db="UniProtKB">
        <authorList>
            <consortium name="WormBaseParasite"/>
        </authorList>
    </citation>
    <scope>IDENTIFICATION</scope>
</reference>
<dbReference type="Proteomes" id="UP000887572">
    <property type="component" value="Unplaced"/>
</dbReference>
<dbReference type="WBParaSite" id="Gr19_v10_g5486.t1">
    <property type="protein sequence ID" value="Gr19_v10_g5486.t1"/>
    <property type="gene ID" value="Gr19_v10_g5486"/>
</dbReference>
<sequence>MGKELKSSRNEITEDEKAAAEDQRIAEFVQKYDDGGNPFWEESDSDGEGAGGGSWSTLLSSHRGFAHLGPPKSVAKHGNLPAYYMASKKGKGKKPNRLFRLNRSKKKVKVNVKKESQQNNKL</sequence>
<feature type="compositionally biased region" description="Basic and acidic residues" evidence="1">
    <location>
        <begin position="1"/>
        <end position="34"/>
    </location>
</feature>
<feature type="region of interest" description="Disordered" evidence="1">
    <location>
        <begin position="86"/>
        <end position="122"/>
    </location>
</feature>
<accession>A0A914HZK5</accession>